<dbReference type="InParanoid" id="U2DRF9"/>
<dbReference type="GO" id="GO:0007156">
    <property type="term" value="P:homophilic cell adhesion via plasma membrane adhesion molecules"/>
    <property type="evidence" value="ECO:0007669"/>
    <property type="project" value="InterPro"/>
</dbReference>
<dbReference type="PROSITE" id="PS50268">
    <property type="entry name" value="CADHERIN_2"/>
    <property type="match status" value="1"/>
</dbReference>
<feature type="transmembrane region" description="Helical" evidence="2">
    <location>
        <begin position="158"/>
        <end position="177"/>
    </location>
</feature>
<dbReference type="Gene3D" id="2.60.40.10">
    <property type="entry name" value="Immunoglobulins"/>
    <property type="match status" value="2"/>
</dbReference>
<reference evidence="5 6" key="2">
    <citation type="journal article" date="2013" name="PLoS ONE">
        <title>INDIGO - INtegrated Data Warehouse of MIcrobial GenOmes with Examples from the Red Sea Extremophiles.</title>
        <authorList>
            <person name="Alam I."/>
            <person name="Antunes A."/>
            <person name="Kamau A.A."/>
            <person name="Ba Alawi W."/>
            <person name="Kalkatawi M."/>
            <person name="Stingl U."/>
            <person name="Bajic V.B."/>
        </authorList>
    </citation>
    <scope>NUCLEOTIDE SEQUENCE [LARGE SCALE GENOMIC DNA]</scope>
    <source>
        <strain evidence="5 6">SSD-17B</strain>
    </source>
</reference>
<keyword evidence="2" id="KW-0472">Membrane</keyword>
<dbReference type="PANTHER" id="PTHR24273">
    <property type="entry name" value="FI04643P-RELATED"/>
    <property type="match status" value="1"/>
</dbReference>
<feature type="domain" description="Cadherin" evidence="3">
    <location>
        <begin position="29"/>
        <end position="161"/>
    </location>
</feature>
<evidence type="ECO:0000259" key="3">
    <source>
        <dbReference type="PROSITE" id="PS50268"/>
    </source>
</evidence>
<dbReference type="PROSITE" id="PS50825">
    <property type="entry name" value="HYR"/>
    <property type="match status" value="1"/>
</dbReference>
<feature type="domain" description="HYR" evidence="4">
    <location>
        <begin position="1"/>
        <end position="74"/>
    </location>
</feature>
<dbReference type="InterPro" id="IPR032179">
    <property type="entry name" value="Cry22Aa_Ig-like"/>
</dbReference>
<evidence type="ECO:0000259" key="4">
    <source>
        <dbReference type="PROSITE" id="PS50825"/>
    </source>
</evidence>
<evidence type="ECO:0000256" key="2">
    <source>
        <dbReference type="SAM" id="Phobius"/>
    </source>
</evidence>
<accession>U2DRF9</accession>
<dbReference type="OrthoDB" id="2582440at2"/>
<dbReference type="AlphaFoldDB" id="U2DRF9"/>
<reference evidence="5 6" key="1">
    <citation type="journal article" date="2011" name="J. Bacteriol.">
        <title>Genome sequence of Haloplasma contractile, an unusual contractile bacterium from a deep-sea anoxic brine lake.</title>
        <authorList>
            <person name="Antunes A."/>
            <person name="Alam I."/>
            <person name="El Dorry H."/>
            <person name="Siam R."/>
            <person name="Robertson A."/>
            <person name="Bajic V.B."/>
            <person name="Stingl U."/>
        </authorList>
    </citation>
    <scope>NUCLEOTIDE SEQUENCE [LARGE SCALE GENOMIC DNA]</scope>
    <source>
        <strain evidence="5 6">SSD-17B</strain>
    </source>
</reference>
<comment type="caution">
    <text evidence="5">The sequence shown here is derived from an EMBL/GenBank/DDBJ whole genome shotgun (WGS) entry which is preliminary data.</text>
</comment>
<dbReference type="STRING" id="1033810.HLPCO_002827"/>
<feature type="non-terminal residue" evidence="5">
    <location>
        <position position="1"/>
    </location>
</feature>
<keyword evidence="2" id="KW-0812">Transmembrane</keyword>
<evidence type="ECO:0000313" key="6">
    <source>
        <dbReference type="Proteomes" id="UP000005707"/>
    </source>
</evidence>
<sequence>VITGHVDLTFEVGTTAPDWLDGVTATDNSGETITVTVDDSAVDMNTVGTFDITYTAVDSEGNEATETITVTIEDNESPTIAVENQTYKYDSEEPTWADLVTVADNYDVENDITINIDASNVKMDQAGTYDVIVTATDSSGNESTHTFKVTIEEKSNTALITGLIIGTLALAGISSYIKFGKKS</sequence>
<keyword evidence="1" id="KW-0677">Repeat</keyword>
<dbReference type="InterPro" id="IPR003410">
    <property type="entry name" value="HYR_dom"/>
</dbReference>
<protein>
    <submittedName>
        <fullName evidence="5">Bacillolysin protein</fullName>
    </submittedName>
</protein>
<evidence type="ECO:0000313" key="5">
    <source>
        <dbReference type="EMBL" id="ERJ11162.1"/>
    </source>
</evidence>
<dbReference type="RefSeq" id="WP_021031181.1">
    <property type="nucleotide sequence ID" value="NZ_AFNU02000015.1"/>
</dbReference>
<dbReference type="EMBL" id="AFNU02000015">
    <property type="protein sequence ID" value="ERJ11162.1"/>
    <property type="molecule type" value="Genomic_DNA"/>
</dbReference>
<dbReference type="Pfam" id="PF16403">
    <property type="entry name" value="Bact_surface_Ig-like"/>
    <property type="match status" value="1"/>
</dbReference>
<dbReference type="InterPro" id="IPR002126">
    <property type="entry name" value="Cadherin-like_dom"/>
</dbReference>
<dbReference type="PANTHER" id="PTHR24273:SF32">
    <property type="entry name" value="HYALIN"/>
    <property type="match status" value="1"/>
</dbReference>
<organism evidence="5 6">
    <name type="scientific">Haloplasma contractile SSD-17B</name>
    <dbReference type="NCBI Taxonomy" id="1033810"/>
    <lineage>
        <taxon>Bacteria</taxon>
        <taxon>Bacillati</taxon>
        <taxon>Mycoplasmatota</taxon>
        <taxon>Mollicutes</taxon>
        <taxon>Haloplasmatales</taxon>
        <taxon>Haloplasmataceae</taxon>
        <taxon>Haloplasma</taxon>
    </lineage>
</organism>
<dbReference type="InterPro" id="IPR013783">
    <property type="entry name" value="Ig-like_fold"/>
</dbReference>
<dbReference type="GO" id="GO:0005509">
    <property type="term" value="F:calcium ion binding"/>
    <property type="evidence" value="ECO:0007669"/>
    <property type="project" value="InterPro"/>
</dbReference>
<dbReference type="eggNOG" id="COG2356">
    <property type="taxonomic scope" value="Bacteria"/>
</dbReference>
<keyword evidence="6" id="KW-1185">Reference proteome</keyword>
<name>U2DRF9_9MOLU</name>
<keyword evidence="2" id="KW-1133">Transmembrane helix</keyword>
<dbReference type="GO" id="GO:0016020">
    <property type="term" value="C:membrane"/>
    <property type="evidence" value="ECO:0007669"/>
    <property type="project" value="InterPro"/>
</dbReference>
<gene>
    <name evidence="5" type="ORF">HLPCO_002827</name>
</gene>
<dbReference type="Proteomes" id="UP000005707">
    <property type="component" value="Unassembled WGS sequence"/>
</dbReference>
<evidence type="ECO:0000256" key="1">
    <source>
        <dbReference type="ARBA" id="ARBA00022737"/>
    </source>
</evidence>
<proteinExistence type="predicted"/>